<evidence type="ECO:0000259" key="2">
    <source>
        <dbReference type="Pfam" id="PF12965"/>
    </source>
</evidence>
<dbReference type="InterPro" id="IPR034154">
    <property type="entry name" value="TOPRIM_DnaG/twinkle"/>
</dbReference>
<keyword evidence="4" id="KW-1185">Reference proteome</keyword>
<feature type="domain" description="DUF3854" evidence="2">
    <location>
        <begin position="116"/>
        <end position="232"/>
    </location>
</feature>
<accession>A0A517SJG6</accession>
<dbReference type="AlphaFoldDB" id="A0A517SJG6"/>
<evidence type="ECO:0000313" key="4">
    <source>
        <dbReference type="Proteomes" id="UP000315700"/>
    </source>
</evidence>
<dbReference type="InParanoid" id="A0A517SJG6"/>
<dbReference type="KEGG" id="ccos:Pan44_43240"/>
<feature type="region of interest" description="Disordered" evidence="1">
    <location>
        <begin position="240"/>
        <end position="259"/>
    </location>
</feature>
<dbReference type="Proteomes" id="UP000315700">
    <property type="component" value="Chromosome"/>
</dbReference>
<gene>
    <name evidence="3" type="ORF">Pan44_43240</name>
</gene>
<proteinExistence type="predicted"/>
<name>A0A517SJG6_9PLAN</name>
<dbReference type="InterPro" id="IPR024385">
    <property type="entry name" value="DUF3854"/>
</dbReference>
<sequence length="770" mass="84716">MPLPLVKGVRKDVPPDTSSFESRLALLAPTDLATLRESGLTDATIVEHQFRTVTPYGGALEIPYFDRFGNRIDYSRWRPHVPKPNAEGNIAKYVAKRGSQTRVFVPKPSSRSMAAPFVSLFVTEGEKKACALAQDGAHVVVSIPGVWNGCKKGKEELIDDLRELVSPGLPIYIVFDFDPKPETRAKVDAAKRRLARAFVAAGAGAVLSVNLPPASDGGKQGVDDFLVDHGPEAFERLVADATPVDTSEPEPDGKSSRRAGNDFVRRLGLGPLVELWLDENNDAFATVMLDGRLEHWQIDKRNRPFRNWLSLAFYDMYGEVLTASQLSDYASLLCGLAMQRRKVYPVHLRTAAHDGVLYLDLCNANREVVAVTSEGYSVLSACPVKFRRTRAMLELPRPVPTARSVRELLRPFLNIRPEQEPLLIAFVTAAMRPVGPYPIPKLQGEQGVGKTTLARMLRALIDPNAAPLRVRPQSERDLMIMSHNAWMLGFDNLSAMLDWMSDALCVLSTGGAFSSRELYSNNEEVIFKRQCPVLVTSIGEVGTNSDLLDRCLIFELQPIPEEERQTDKKFWANFEAVRAEIFGAILDVIVAGMRRLPEIEQRQSRDLSRMADFCQWGAAIEEAIGLDPGDFAAAYRDNRELATATALEGSPIVAPLLRMLRVTPLIELSASDLLDELNSSDSSCRMIPGWPKKPQLLSGILNRIAPNLRQIGVTATPCTIGSGNAKRKVWRIESSLPAEPKIVPIPAAAGPKSAFAARMEAKAGRLPNAG</sequence>
<organism evidence="3 4">
    <name type="scientific">Caulifigura coniformis</name>
    <dbReference type="NCBI Taxonomy" id="2527983"/>
    <lineage>
        <taxon>Bacteria</taxon>
        <taxon>Pseudomonadati</taxon>
        <taxon>Planctomycetota</taxon>
        <taxon>Planctomycetia</taxon>
        <taxon>Planctomycetales</taxon>
        <taxon>Planctomycetaceae</taxon>
        <taxon>Caulifigura</taxon>
    </lineage>
</organism>
<evidence type="ECO:0000313" key="3">
    <source>
        <dbReference type="EMBL" id="QDT56271.1"/>
    </source>
</evidence>
<protein>
    <recommendedName>
        <fullName evidence="2">DUF3854 domain-containing protein</fullName>
    </recommendedName>
</protein>
<evidence type="ECO:0000256" key="1">
    <source>
        <dbReference type="SAM" id="MobiDB-lite"/>
    </source>
</evidence>
<dbReference type="EMBL" id="CP036271">
    <property type="protein sequence ID" value="QDT56271.1"/>
    <property type="molecule type" value="Genomic_DNA"/>
</dbReference>
<reference evidence="3 4" key="1">
    <citation type="submission" date="2019-02" db="EMBL/GenBank/DDBJ databases">
        <title>Deep-cultivation of Planctomycetes and their phenomic and genomic characterization uncovers novel biology.</title>
        <authorList>
            <person name="Wiegand S."/>
            <person name="Jogler M."/>
            <person name="Boedeker C."/>
            <person name="Pinto D."/>
            <person name="Vollmers J."/>
            <person name="Rivas-Marin E."/>
            <person name="Kohn T."/>
            <person name="Peeters S.H."/>
            <person name="Heuer A."/>
            <person name="Rast P."/>
            <person name="Oberbeckmann S."/>
            <person name="Bunk B."/>
            <person name="Jeske O."/>
            <person name="Meyerdierks A."/>
            <person name="Storesund J.E."/>
            <person name="Kallscheuer N."/>
            <person name="Luecker S."/>
            <person name="Lage O.M."/>
            <person name="Pohl T."/>
            <person name="Merkel B.J."/>
            <person name="Hornburger P."/>
            <person name="Mueller R.-W."/>
            <person name="Bruemmer F."/>
            <person name="Labrenz M."/>
            <person name="Spormann A.M."/>
            <person name="Op den Camp H."/>
            <person name="Overmann J."/>
            <person name="Amann R."/>
            <person name="Jetten M.S.M."/>
            <person name="Mascher T."/>
            <person name="Medema M.H."/>
            <person name="Devos D.P."/>
            <person name="Kaster A.-K."/>
            <person name="Ovreas L."/>
            <person name="Rohde M."/>
            <person name="Galperin M.Y."/>
            <person name="Jogler C."/>
        </authorList>
    </citation>
    <scope>NUCLEOTIDE SEQUENCE [LARGE SCALE GENOMIC DNA]</scope>
    <source>
        <strain evidence="3 4">Pan44</strain>
    </source>
</reference>
<dbReference type="Pfam" id="PF12965">
    <property type="entry name" value="DUF3854"/>
    <property type="match status" value="1"/>
</dbReference>
<dbReference type="OrthoDB" id="266913at2"/>
<dbReference type="CDD" id="cd01029">
    <property type="entry name" value="TOPRIM_primases"/>
    <property type="match status" value="1"/>
</dbReference>
<dbReference type="SUPFAM" id="SSF52540">
    <property type="entry name" value="P-loop containing nucleoside triphosphate hydrolases"/>
    <property type="match status" value="1"/>
</dbReference>
<dbReference type="InterPro" id="IPR027417">
    <property type="entry name" value="P-loop_NTPase"/>
</dbReference>